<reference evidence="1" key="1">
    <citation type="journal article" date="2020" name="Stud. Mycol.">
        <title>101 Dothideomycetes genomes: a test case for predicting lifestyles and emergence of pathogens.</title>
        <authorList>
            <person name="Haridas S."/>
            <person name="Albert R."/>
            <person name="Binder M."/>
            <person name="Bloem J."/>
            <person name="Labutti K."/>
            <person name="Salamov A."/>
            <person name="Andreopoulos B."/>
            <person name="Baker S."/>
            <person name="Barry K."/>
            <person name="Bills G."/>
            <person name="Bluhm B."/>
            <person name="Cannon C."/>
            <person name="Castanera R."/>
            <person name="Culley D."/>
            <person name="Daum C."/>
            <person name="Ezra D."/>
            <person name="Gonzalez J."/>
            <person name="Henrissat B."/>
            <person name="Kuo A."/>
            <person name="Liang C."/>
            <person name="Lipzen A."/>
            <person name="Lutzoni F."/>
            <person name="Magnuson J."/>
            <person name="Mondo S."/>
            <person name="Nolan M."/>
            <person name="Ohm R."/>
            <person name="Pangilinan J."/>
            <person name="Park H.-J."/>
            <person name="Ramirez L."/>
            <person name="Alfaro M."/>
            <person name="Sun H."/>
            <person name="Tritt A."/>
            <person name="Yoshinaga Y."/>
            <person name="Zwiers L.-H."/>
            <person name="Turgeon B."/>
            <person name="Goodwin S."/>
            <person name="Spatafora J."/>
            <person name="Crous P."/>
            <person name="Grigoriev I."/>
        </authorList>
    </citation>
    <scope>NUCLEOTIDE SEQUENCE</scope>
    <source>
        <strain evidence="1">CBS 122367</strain>
    </source>
</reference>
<dbReference type="Proteomes" id="UP000799291">
    <property type="component" value="Unassembled WGS sequence"/>
</dbReference>
<accession>A0A6G1IQJ1</accession>
<dbReference type="AlphaFoldDB" id="A0A6G1IQJ1"/>
<keyword evidence="2" id="KW-1185">Reference proteome</keyword>
<evidence type="ECO:0000313" key="2">
    <source>
        <dbReference type="Proteomes" id="UP000799291"/>
    </source>
</evidence>
<dbReference type="PANTHER" id="PTHR38248:SF2">
    <property type="entry name" value="FUNK1 11"/>
    <property type="match status" value="1"/>
</dbReference>
<dbReference type="OrthoDB" id="5412283at2759"/>
<gene>
    <name evidence="1" type="ORF">K458DRAFT_445416</name>
</gene>
<protein>
    <submittedName>
        <fullName evidence="1">Uncharacterized protein</fullName>
    </submittedName>
</protein>
<name>A0A6G1IQJ1_9PLEO</name>
<sequence>MTVLSRSQIIQSEPIGDGLDTFRQNSKSNHKDLSASRVLIPSNQGLKDLAVHLIVELQALPVARSLPSVAGRGTLRSDLLRLELSTESDDFDLERIIPFLKAVLNHEPDEVIWNKVYDAVTESTPPPRPASSFPQTPWLRNTSSFANSTEHRKYVDDVLKEELGPMYVRIPSFFEAFFGEIAGLEPAAQAVFERCKAGNNPLYREESGWQGWPEEAKERDVLRWFAELTRQFWDFAEEHLPASGAQRRPLAQPHQPLQGSTADRKLDVGFVDDLSAGMDAKCH</sequence>
<organism evidence="1 2">
    <name type="scientific">Lentithecium fluviatile CBS 122367</name>
    <dbReference type="NCBI Taxonomy" id="1168545"/>
    <lineage>
        <taxon>Eukaryota</taxon>
        <taxon>Fungi</taxon>
        <taxon>Dikarya</taxon>
        <taxon>Ascomycota</taxon>
        <taxon>Pezizomycotina</taxon>
        <taxon>Dothideomycetes</taxon>
        <taxon>Pleosporomycetidae</taxon>
        <taxon>Pleosporales</taxon>
        <taxon>Massarineae</taxon>
        <taxon>Lentitheciaceae</taxon>
        <taxon>Lentithecium</taxon>
    </lineage>
</organism>
<proteinExistence type="predicted"/>
<dbReference type="EMBL" id="MU005598">
    <property type="protein sequence ID" value="KAF2680211.1"/>
    <property type="molecule type" value="Genomic_DNA"/>
</dbReference>
<evidence type="ECO:0000313" key="1">
    <source>
        <dbReference type="EMBL" id="KAF2680211.1"/>
    </source>
</evidence>
<dbReference type="PANTHER" id="PTHR38248">
    <property type="entry name" value="FUNK1 6"/>
    <property type="match status" value="1"/>
</dbReference>